<proteinExistence type="predicted"/>
<dbReference type="Proteomes" id="UP000485058">
    <property type="component" value="Unassembled WGS sequence"/>
</dbReference>
<accession>A0A699ZLV9</accession>
<evidence type="ECO:0000313" key="1">
    <source>
        <dbReference type="EMBL" id="GFH23025.1"/>
    </source>
</evidence>
<evidence type="ECO:0000313" key="2">
    <source>
        <dbReference type="Proteomes" id="UP000485058"/>
    </source>
</evidence>
<sequence length="185" mass="19074">MAGILATSTPISSTNPICRRMPGDVQAYHTDSDDACTANNCKFCSLVLCSLTHVGRLPTLPELGFLSPSPAANGPLAGLRGGETEGLQQLAHWTWQGAARLCGGADQPLAGTGVLVPSPGGRNLSCCWQAASLMWGRGWGGALCRPTAISQSVSAAGSKAVSHMIAWLLHVPPPCHRAADVMCGS</sequence>
<name>A0A699ZLV9_HAELA</name>
<gene>
    <name evidence="1" type="ORF">HaLaN_20573</name>
</gene>
<comment type="caution">
    <text evidence="1">The sequence shown here is derived from an EMBL/GenBank/DDBJ whole genome shotgun (WGS) entry which is preliminary data.</text>
</comment>
<dbReference type="EMBL" id="BLLF01002177">
    <property type="protein sequence ID" value="GFH23025.1"/>
    <property type="molecule type" value="Genomic_DNA"/>
</dbReference>
<dbReference type="AlphaFoldDB" id="A0A699ZLV9"/>
<reference evidence="1 2" key="1">
    <citation type="submission" date="2020-02" db="EMBL/GenBank/DDBJ databases">
        <title>Draft genome sequence of Haematococcus lacustris strain NIES-144.</title>
        <authorList>
            <person name="Morimoto D."/>
            <person name="Nakagawa S."/>
            <person name="Yoshida T."/>
            <person name="Sawayama S."/>
        </authorList>
    </citation>
    <scope>NUCLEOTIDE SEQUENCE [LARGE SCALE GENOMIC DNA]</scope>
    <source>
        <strain evidence="1 2">NIES-144</strain>
    </source>
</reference>
<keyword evidence="2" id="KW-1185">Reference proteome</keyword>
<organism evidence="1 2">
    <name type="scientific">Haematococcus lacustris</name>
    <name type="common">Green alga</name>
    <name type="synonym">Haematococcus pluvialis</name>
    <dbReference type="NCBI Taxonomy" id="44745"/>
    <lineage>
        <taxon>Eukaryota</taxon>
        <taxon>Viridiplantae</taxon>
        <taxon>Chlorophyta</taxon>
        <taxon>core chlorophytes</taxon>
        <taxon>Chlorophyceae</taxon>
        <taxon>CS clade</taxon>
        <taxon>Chlamydomonadales</taxon>
        <taxon>Haematococcaceae</taxon>
        <taxon>Haematococcus</taxon>
    </lineage>
</organism>
<protein>
    <submittedName>
        <fullName evidence="1">Uncharacterized protein</fullName>
    </submittedName>
</protein>